<gene>
    <name evidence="3" type="ORF">LSINAPIS_LOCUS7359</name>
</gene>
<dbReference type="Gene3D" id="1.25.10.10">
    <property type="entry name" value="Leucine-rich Repeat Variant"/>
    <property type="match status" value="1"/>
</dbReference>
<dbReference type="InterPro" id="IPR011989">
    <property type="entry name" value="ARM-like"/>
</dbReference>
<accession>A0A5E4QEJ7</accession>
<protein>
    <recommendedName>
        <fullName evidence="5">Armadillo repeat-containing domain-containing protein</fullName>
    </recommendedName>
</protein>
<dbReference type="EMBL" id="FZQP02002426">
    <property type="protein sequence ID" value="VVC95703.1"/>
    <property type="molecule type" value="Genomic_DNA"/>
</dbReference>
<keyword evidence="4" id="KW-1185">Reference proteome</keyword>
<sequence>MIEAEGATAPLTELLHSRNEGVATYAAAVLFRMSEDKPHDYKKRLSMELTNSLFRDDHQMWPNDLTMQPDLQDMLGPEQGYEGFLIRELFITKLRLRSNTDRLNAGLGNWQRLRNGHGYRGRRRSEAGRGFPRAAA</sequence>
<evidence type="ECO:0000313" key="4">
    <source>
        <dbReference type="Proteomes" id="UP000324832"/>
    </source>
</evidence>
<proteinExistence type="predicted"/>
<dbReference type="GO" id="GO:0012505">
    <property type="term" value="C:endomembrane system"/>
    <property type="evidence" value="ECO:0007669"/>
    <property type="project" value="UniProtKB-SubCell"/>
</dbReference>
<dbReference type="Proteomes" id="UP000324832">
    <property type="component" value="Unassembled WGS sequence"/>
</dbReference>
<dbReference type="GO" id="GO:0007155">
    <property type="term" value="P:cell adhesion"/>
    <property type="evidence" value="ECO:0007669"/>
    <property type="project" value="InterPro"/>
</dbReference>
<dbReference type="GO" id="GO:0045296">
    <property type="term" value="F:cadherin binding"/>
    <property type="evidence" value="ECO:0007669"/>
    <property type="project" value="InterPro"/>
</dbReference>
<dbReference type="PANTHER" id="PTHR45976">
    <property type="entry name" value="ARMADILLO SEGMENT POLARITY PROTEIN"/>
    <property type="match status" value="1"/>
</dbReference>
<organism evidence="3 4">
    <name type="scientific">Leptidea sinapis</name>
    <dbReference type="NCBI Taxonomy" id="189913"/>
    <lineage>
        <taxon>Eukaryota</taxon>
        <taxon>Metazoa</taxon>
        <taxon>Ecdysozoa</taxon>
        <taxon>Arthropoda</taxon>
        <taxon>Hexapoda</taxon>
        <taxon>Insecta</taxon>
        <taxon>Pterygota</taxon>
        <taxon>Neoptera</taxon>
        <taxon>Endopterygota</taxon>
        <taxon>Lepidoptera</taxon>
        <taxon>Glossata</taxon>
        <taxon>Ditrysia</taxon>
        <taxon>Papilionoidea</taxon>
        <taxon>Pieridae</taxon>
        <taxon>Dismorphiinae</taxon>
        <taxon>Leptidea</taxon>
    </lineage>
</organism>
<reference evidence="3 4" key="1">
    <citation type="submission" date="2017-07" db="EMBL/GenBank/DDBJ databases">
        <authorList>
            <person name="Talla V."/>
            <person name="Backstrom N."/>
        </authorList>
    </citation>
    <scope>NUCLEOTIDE SEQUENCE [LARGE SCALE GENOMIC DNA]</scope>
</reference>
<name>A0A5E4QEJ7_9NEOP</name>
<comment type="subcellular location">
    <subcellularLocation>
        <location evidence="2">Endomembrane system</location>
        <topology evidence="2">Peripheral membrane protein</topology>
        <orientation evidence="2">Cytoplasmic side</orientation>
    </subcellularLocation>
</comment>
<evidence type="ECO:0008006" key="5">
    <source>
        <dbReference type="Google" id="ProtNLM"/>
    </source>
</evidence>
<dbReference type="AlphaFoldDB" id="A0A5E4QEJ7"/>
<evidence type="ECO:0000256" key="1">
    <source>
        <dbReference type="ARBA" id="ARBA00022687"/>
    </source>
</evidence>
<evidence type="ECO:0000256" key="2">
    <source>
        <dbReference type="ARBA" id="ARBA00029433"/>
    </source>
</evidence>
<keyword evidence="1" id="KW-0879">Wnt signaling pathway</keyword>
<evidence type="ECO:0000313" key="3">
    <source>
        <dbReference type="EMBL" id="VVC95703.1"/>
    </source>
</evidence>
<dbReference type="GO" id="GO:0016055">
    <property type="term" value="P:Wnt signaling pathway"/>
    <property type="evidence" value="ECO:0007669"/>
    <property type="project" value="UniProtKB-KW"/>
</dbReference>
<dbReference type="InterPro" id="IPR013284">
    <property type="entry name" value="Beta-catenin"/>
</dbReference>